<evidence type="ECO:0000259" key="4">
    <source>
        <dbReference type="Pfam" id="PF18317"/>
    </source>
</evidence>
<dbReference type="Pfam" id="PF18317">
    <property type="entry name" value="SDH_C"/>
    <property type="match status" value="1"/>
</dbReference>
<comment type="pathway">
    <text evidence="1">Metabolic intermediate biosynthesis; chorismate biosynthesis; chorismate from D-erythrose 4-phosphate and phosphoenolpyruvate: step 4/7.</text>
</comment>
<gene>
    <name evidence="5" type="ORF">FB389_0224</name>
</gene>
<evidence type="ECO:0000256" key="1">
    <source>
        <dbReference type="ARBA" id="ARBA00004871"/>
    </source>
</evidence>
<dbReference type="SUPFAM" id="SSF53223">
    <property type="entry name" value="Aminoacid dehydrogenase-like, N-terminal domain"/>
    <property type="match status" value="1"/>
</dbReference>
<dbReference type="RefSeq" id="WP_142110981.1">
    <property type="nucleotide sequence ID" value="NZ_BAAATB010000003.1"/>
</dbReference>
<dbReference type="GO" id="GO:0009423">
    <property type="term" value="P:chorismate biosynthetic process"/>
    <property type="evidence" value="ECO:0007669"/>
    <property type="project" value="TreeGrafter"/>
</dbReference>
<proteinExistence type="predicted"/>
<evidence type="ECO:0000256" key="2">
    <source>
        <dbReference type="ARBA" id="ARBA00023141"/>
    </source>
</evidence>
<comment type="caution">
    <text evidence="5">The sequence shown here is derived from an EMBL/GenBank/DDBJ whole genome shotgun (WGS) entry which is preliminary data.</text>
</comment>
<dbReference type="InterPro" id="IPR041121">
    <property type="entry name" value="SDH_C"/>
</dbReference>
<protein>
    <submittedName>
        <fullName evidence="5">Shikimate dehydrogenase</fullName>
    </submittedName>
</protein>
<evidence type="ECO:0000259" key="3">
    <source>
        <dbReference type="Pfam" id="PF08501"/>
    </source>
</evidence>
<dbReference type="GO" id="GO:0005829">
    <property type="term" value="C:cytosol"/>
    <property type="evidence" value="ECO:0007669"/>
    <property type="project" value="TreeGrafter"/>
</dbReference>
<dbReference type="GO" id="GO:0050661">
    <property type="term" value="F:NADP binding"/>
    <property type="evidence" value="ECO:0007669"/>
    <property type="project" value="TreeGrafter"/>
</dbReference>
<dbReference type="GO" id="GO:0019632">
    <property type="term" value="P:shikimate metabolic process"/>
    <property type="evidence" value="ECO:0007669"/>
    <property type="project" value="TreeGrafter"/>
</dbReference>
<dbReference type="GO" id="GO:0009073">
    <property type="term" value="P:aromatic amino acid family biosynthetic process"/>
    <property type="evidence" value="ECO:0007669"/>
    <property type="project" value="UniProtKB-KW"/>
</dbReference>
<accession>A0A542SLT4</accession>
<dbReference type="PANTHER" id="PTHR21089:SF1">
    <property type="entry name" value="BIFUNCTIONAL 3-DEHYDROQUINATE DEHYDRATASE_SHIKIMATE DEHYDROGENASE, CHLOROPLASTIC"/>
    <property type="match status" value="1"/>
</dbReference>
<dbReference type="Pfam" id="PF08501">
    <property type="entry name" value="Shikimate_dh_N"/>
    <property type="match status" value="1"/>
</dbReference>
<dbReference type="EMBL" id="VFNV01000001">
    <property type="protein sequence ID" value="TQK75594.1"/>
    <property type="molecule type" value="Genomic_DNA"/>
</dbReference>
<dbReference type="AlphaFoldDB" id="A0A542SLT4"/>
<evidence type="ECO:0000313" key="5">
    <source>
        <dbReference type="EMBL" id="TQK75594.1"/>
    </source>
</evidence>
<dbReference type="InterPro" id="IPR036291">
    <property type="entry name" value="NAD(P)-bd_dom_sf"/>
</dbReference>
<dbReference type="Proteomes" id="UP000316181">
    <property type="component" value="Unassembled WGS sequence"/>
</dbReference>
<dbReference type="Gene3D" id="3.40.50.10860">
    <property type="entry name" value="Leucine Dehydrogenase, chain A, domain 1"/>
    <property type="match status" value="1"/>
</dbReference>
<keyword evidence="6" id="KW-1185">Reference proteome</keyword>
<evidence type="ECO:0000313" key="6">
    <source>
        <dbReference type="Proteomes" id="UP000316181"/>
    </source>
</evidence>
<dbReference type="InterPro" id="IPR022893">
    <property type="entry name" value="Shikimate_DH_fam"/>
</dbReference>
<sequence length="280" mass="29185">MTLHAGVLGHPITHSLSPVLHRAAYRSLGLDWTYDAIDVPQEQFAGFLGALTDDWVGLSLTMPLKQEVLSHLDERSADVVATCAANTLVFERTASGTRLCGHNTDIDGIVRAIGEAPLCAQRKTAAIVGAGATAASAVAALGRLGFERADVVLRSMARRGPVESAAAAVGMELTYNLTGDFAAVAANADVMVSTLPGGAGDSLVDKVVPAVRPGAVLLDVAYEFRPSVLGSAWRAAGGTYVSGERMLLHQAVAQVELFAGARPDVAVMDAALRRVLDSRD</sequence>
<organism evidence="5 6">
    <name type="scientific">Rarobacter incanus</name>
    <dbReference type="NCBI Taxonomy" id="153494"/>
    <lineage>
        <taxon>Bacteria</taxon>
        <taxon>Bacillati</taxon>
        <taxon>Actinomycetota</taxon>
        <taxon>Actinomycetes</taxon>
        <taxon>Micrococcales</taxon>
        <taxon>Rarobacteraceae</taxon>
        <taxon>Rarobacter</taxon>
    </lineage>
</organism>
<dbReference type="SUPFAM" id="SSF51735">
    <property type="entry name" value="NAD(P)-binding Rossmann-fold domains"/>
    <property type="match status" value="1"/>
</dbReference>
<keyword evidence="2" id="KW-0028">Amino-acid biosynthesis</keyword>
<dbReference type="InterPro" id="IPR046346">
    <property type="entry name" value="Aminoacid_DH-like_N_sf"/>
</dbReference>
<dbReference type="InterPro" id="IPR013708">
    <property type="entry name" value="Shikimate_DH-bd_N"/>
</dbReference>
<name>A0A542SLT4_9MICO</name>
<dbReference type="Gene3D" id="3.40.50.720">
    <property type="entry name" value="NAD(P)-binding Rossmann-like Domain"/>
    <property type="match status" value="1"/>
</dbReference>
<dbReference type="NCBIfam" id="NF001311">
    <property type="entry name" value="PRK00258.1-3"/>
    <property type="match status" value="1"/>
</dbReference>
<keyword evidence="2" id="KW-0057">Aromatic amino acid biosynthesis</keyword>
<dbReference type="PANTHER" id="PTHR21089">
    <property type="entry name" value="SHIKIMATE DEHYDROGENASE"/>
    <property type="match status" value="1"/>
</dbReference>
<feature type="domain" description="SDH C-terminal" evidence="4">
    <location>
        <begin position="243"/>
        <end position="273"/>
    </location>
</feature>
<dbReference type="OrthoDB" id="9776868at2"/>
<reference evidence="5 6" key="1">
    <citation type="submission" date="2019-06" db="EMBL/GenBank/DDBJ databases">
        <title>Sequencing the genomes of 1000 actinobacteria strains.</title>
        <authorList>
            <person name="Klenk H.-P."/>
        </authorList>
    </citation>
    <scope>NUCLEOTIDE SEQUENCE [LARGE SCALE GENOMIC DNA]</scope>
    <source>
        <strain evidence="5 6">DSM 10596</strain>
    </source>
</reference>
<feature type="domain" description="Shikimate dehydrogenase substrate binding N-terminal" evidence="3">
    <location>
        <begin position="7"/>
        <end position="88"/>
    </location>
</feature>
<dbReference type="GO" id="GO:0004764">
    <property type="term" value="F:shikimate 3-dehydrogenase (NADP+) activity"/>
    <property type="evidence" value="ECO:0007669"/>
    <property type="project" value="InterPro"/>
</dbReference>